<dbReference type="InterPro" id="IPR007842">
    <property type="entry name" value="HEPN_dom"/>
</dbReference>
<dbReference type="EMBL" id="CP155573">
    <property type="protein sequence ID" value="XFO69164.1"/>
    <property type="molecule type" value="Genomic_DNA"/>
</dbReference>
<gene>
    <name evidence="3" type="ORF">SPSIL_053940</name>
</gene>
<dbReference type="Proteomes" id="UP000216752">
    <property type="component" value="Chromosome"/>
</dbReference>
<accession>A0ABZ3IUR9</accession>
<keyword evidence="4" id="KW-1185">Reference proteome</keyword>
<evidence type="ECO:0000313" key="3">
    <source>
        <dbReference type="EMBL" id="XFO69164.1"/>
    </source>
</evidence>
<dbReference type="RefSeq" id="WP_169717732.1">
    <property type="nucleotide sequence ID" value="NZ_CP155573.1"/>
</dbReference>
<evidence type="ECO:0000256" key="1">
    <source>
        <dbReference type="ARBA" id="ARBA00038248"/>
    </source>
</evidence>
<evidence type="ECO:0000259" key="2">
    <source>
        <dbReference type="Pfam" id="PF05168"/>
    </source>
</evidence>
<name>A0ABZ3IUR9_9FIRM</name>
<reference evidence="3" key="1">
    <citation type="submission" date="2024-05" db="EMBL/GenBank/DDBJ databases">
        <title>Isolation and characterization of Sporomusa carbonis sp. nov., a carboxydotrophic hydrogenogen in the genus of Sporomusa isolated from a charcoal burning pile.</title>
        <authorList>
            <person name="Boeer T."/>
            <person name="Rosenbaum F."/>
            <person name="Eysell L."/>
            <person name="Mueller V."/>
            <person name="Daniel R."/>
            <person name="Poehlein A."/>
        </authorList>
    </citation>
    <scope>NUCLEOTIDE SEQUENCE [LARGE SCALE GENOMIC DNA]</scope>
    <source>
        <strain evidence="3">DSM 10669</strain>
    </source>
</reference>
<organism evidence="3 4">
    <name type="scientific">Sporomusa silvacetica DSM 10669</name>
    <dbReference type="NCBI Taxonomy" id="1123289"/>
    <lineage>
        <taxon>Bacteria</taxon>
        <taxon>Bacillati</taxon>
        <taxon>Bacillota</taxon>
        <taxon>Negativicutes</taxon>
        <taxon>Selenomonadales</taxon>
        <taxon>Sporomusaceae</taxon>
        <taxon>Sporomusa</taxon>
    </lineage>
</organism>
<comment type="similarity">
    <text evidence="1">Belongs to the UPF0332 family.</text>
</comment>
<evidence type="ECO:0000313" key="4">
    <source>
        <dbReference type="Proteomes" id="UP000216752"/>
    </source>
</evidence>
<dbReference type="PANTHER" id="PTHR36565">
    <property type="entry name" value="UPF0332 PROTEIN TM_1000"/>
    <property type="match status" value="1"/>
</dbReference>
<sequence>MQAKELMELANYRMEKAQECYRDAEAAFGEERLAASVNRSYYAIFHMTRALLALDGLDFKKHSSIIGHFNQYYIATSKIKQEYYKILAKAFQVRNQSDYNDFYVVSREDAKQQMDNARIFIAEIKGYLEQCKQG</sequence>
<dbReference type="InterPro" id="IPR052226">
    <property type="entry name" value="UPF0332_toxin"/>
</dbReference>
<feature type="domain" description="HEPN" evidence="2">
    <location>
        <begin position="12"/>
        <end position="125"/>
    </location>
</feature>
<dbReference type="Gene3D" id="1.20.120.330">
    <property type="entry name" value="Nucleotidyltransferases domain 2"/>
    <property type="match status" value="1"/>
</dbReference>
<proteinExistence type="inferred from homology"/>
<dbReference type="Pfam" id="PF05168">
    <property type="entry name" value="HEPN"/>
    <property type="match status" value="1"/>
</dbReference>
<protein>
    <recommendedName>
        <fullName evidence="2">HEPN domain-containing protein</fullName>
    </recommendedName>
</protein>
<dbReference type="PANTHER" id="PTHR36565:SF1">
    <property type="entry name" value="UPF0332 PROTEIN TM_1000"/>
    <property type="match status" value="1"/>
</dbReference>